<sequence length="102" mass="11664">MFVLSGELARNPTRMTVFINTPRFNHATVADANPSVRICETVTPGKSKKEREAKKKKKKKKRMKEQMQKASRETAHDEEPLNHTQSHAIDIAMTKLPSMENM</sequence>
<name>A0A8H4VJR6_9AGAR</name>
<evidence type="ECO:0000313" key="3">
    <source>
        <dbReference type="Proteomes" id="UP000521872"/>
    </source>
</evidence>
<feature type="compositionally biased region" description="Basic and acidic residues" evidence="1">
    <location>
        <begin position="64"/>
        <end position="81"/>
    </location>
</feature>
<dbReference type="AlphaFoldDB" id="A0A8H4VJR6"/>
<comment type="caution">
    <text evidence="2">The sequence shown here is derived from an EMBL/GenBank/DDBJ whole genome shotgun (WGS) entry which is preliminary data.</text>
</comment>
<protein>
    <submittedName>
        <fullName evidence="2">Uncharacterized protein</fullName>
    </submittedName>
</protein>
<evidence type="ECO:0000313" key="2">
    <source>
        <dbReference type="EMBL" id="KAF4610455.1"/>
    </source>
</evidence>
<organism evidence="2 3">
    <name type="scientific">Agrocybe pediades</name>
    <dbReference type="NCBI Taxonomy" id="84607"/>
    <lineage>
        <taxon>Eukaryota</taxon>
        <taxon>Fungi</taxon>
        <taxon>Dikarya</taxon>
        <taxon>Basidiomycota</taxon>
        <taxon>Agaricomycotina</taxon>
        <taxon>Agaricomycetes</taxon>
        <taxon>Agaricomycetidae</taxon>
        <taxon>Agaricales</taxon>
        <taxon>Agaricineae</taxon>
        <taxon>Strophariaceae</taxon>
        <taxon>Agrocybe</taxon>
    </lineage>
</organism>
<feature type="compositionally biased region" description="Basic residues" evidence="1">
    <location>
        <begin position="54"/>
        <end position="63"/>
    </location>
</feature>
<evidence type="ECO:0000256" key="1">
    <source>
        <dbReference type="SAM" id="MobiDB-lite"/>
    </source>
</evidence>
<dbReference type="Proteomes" id="UP000521872">
    <property type="component" value="Unassembled WGS sequence"/>
</dbReference>
<reference evidence="2 3" key="1">
    <citation type="submission" date="2019-12" db="EMBL/GenBank/DDBJ databases">
        <authorList>
            <person name="Floudas D."/>
            <person name="Bentzer J."/>
            <person name="Ahren D."/>
            <person name="Johansson T."/>
            <person name="Persson P."/>
            <person name="Tunlid A."/>
        </authorList>
    </citation>
    <scope>NUCLEOTIDE SEQUENCE [LARGE SCALE GENOMIC DNA]</scope>
    <source>
        <strain evidence="2 3">CBS 102.39</strain>
    </source>
</reference>
<accession>A0A8H4VJR6</accession>
<feature type="region of interest" description="Disordered" evidence="1">
    <location>
        <begin position="41"/>
        <end position="102"/>
    </location>
</feature>
<proteinExistence type="predicted"/>
<gene>
    <name evidence="2" type="ORF">D9613_006550</name>
</gene>
<dbReference type="EMBL" id="JAACJL010000058">
    <property type="protein sequence ID" value="KAF4610455.1"/>
    <property type="molecule type" value="Genomic_DNA"/>
</dbReference>
<keyword evidence="3" id="KW-1185">Reference proteome</keyword>